<evidence type="ECO:0000313" key="1">
    <source>
        <dbReference type="EMBL" id="SBV92077.1"/>
    </source>
</evidence>
<dbReference type="AlphaFoldDB" id="A0A212IY35"/>
<reference evidence="1" key="1">
    <citation type="submission" date="2016-04" db="EMBL/GenBank/DDBJ databases">
        <authorList>
            <person name="Evans L.H."/>
            <person name="Alamgir A."/>
            <person name="Owens N."/>
            <person name="Weber N.D."/>
            <person name="Virtaneva K."/>
            <person name="Barbian K."/>
            <person name="Babar A."/>
            <person name="Rosenke K."/>
        </authorList>
    </citation>
    <scope>NUCLEOTIDE SEQUENCE</scope>
    <source>
        <strain evidence="1">86-1</strain>
    </source>
</reference>
<dbReference type="EMBL" id="FLUM01000001">
    <property type="protein sequence ID" value="SBV92077.1"/>
    <property type="molecule type" value="Genomic_DNA"/>
</dbReference>
<accession>A0A212IY35</accession>
<sequence length="91" mass="11045">MNNITYTEAITHVKKYKDFYCLKAIAERINMNPCYFRNIINERYRQKDLPVKYRSDFILVVSELCSVRQIEQKQQVLINGYDYTDDYDEPF</sequence>
<name>A0A212IY35_9BACT</name>
<proteinExistence type="predicted"/>
<organism evidence="1">
    <name type="scientific">uncultured Dysgonomonas sp</name>
    <dbReference type="NCBI Taxonomy" id="206096"/>
    <lineage>
        <taxon>Bacteria</taxon>
        <taxon>Pseudomonadati</taxon>
        <taxon>Bacteroidota</taxon>
        <taxon>Bacteroidia</taxon>
        <taxon>Bacteroidales</taxon>
        <taxon>Dysgonomonadaceae</taxon>
        <taxon>Dysgonomonas</taxon>
        <taxon>environmental samples</taxon>
    </lineage>
</organism>
<dbReference type="RefSeq" id="WP_296938409.1">
    <property type="nucleotide sequence ID" value="NZ_LT599032.1"/>
</dbReference>
<gene>
    <name evidence="1" type="ORF">KL86DYS1_10512</name>
</gene>
<protein>
    <submittedName>
        <fullName evidence="1">Uncharacterized protein</fullName>
    </submittedName>
</protein>